<evidence type="ECO:0000313" key="2">
    <source>
        <dbReference type="EMBL" id="CAB4150879.1"/>
    </source>
</evidence>
<dbReference type="EMBL" id="LR796309">
    <property type="protein sequence ID" value="CAB4136274.1"/>
    <property type="molecule type" value="Genomic_DNA"/>
</dbReference>
<dbReference type="EMBL" id="LR796552">
    <property type="protein sequence ID" value="CAB4150879.1"/>
    <property type="molecule type" value="Genomic_DNA"/>
</dbReference>
<accession>A0A6J5LNZ0</accession>
<organism evidence="1">
    <name type="scientific">uncultured Caudovirales phage</name>
    <dbReference type="NCBI Taxonomy" id="2100421"/>
    <lineage>
        <taxon>Viruses</taxon>
        <taxon>Duplodnaviria</taxon>
        <taxon>Heunggongvirae</taxon>
        <taxon>Uroviricota</taxon>
        <taxon>Caudoviricetes</taxon>
        <taxon>Peduoviridae</taxon>
        <taxon>Maltschvirus</taxon>
        <taxon>Maltschvirus maltsch</taxon>
    </lineage>
</organism>
<evidence type="ECO:0000313" key="1">
    <source>
        <dbReference type="EMBL" id="CAB4136274.1"/>
    </source>
</evidence>
<proteinExistence type="predicted"/>
<reference evidence="1" key="1">
    <citation type="submission" date="2020-04" db="EMBL/GenBank/DDBJ databases">
        <authorList>
            <person name="Chiriac C."/>
            <person name="Salcher M."/>
            <person name="Ghai R."/>
            <person name="Kavagutti S V."/>
        </authorList>
    </citation>
    <scope>NUCLEOTIDE SEQUENCE</scope>
</reference>
<gene>
    <name evidence="1" type="ORF">UFOVP298_42</name>
    <name evidence="2" type="ORF">UFOVP572_49</name>
</gene>
<dbReference type="InterPro" id="IPR027417">
    <property type="entry name" value="P-loop_NTPase"/>
</dbReference>
<dbReference type="Pfam" id="PF03237">
    <property type="entry name" value="Terminase_6N"/>
    <property type="match status" value="1"/>
</dbReference>
<protein>
    <submittedName>
        <fullName evidence="1">Terminase-like family</fullName>
    </submittedName>
</protein>
<name>A0A6J5LNZ0_9CAUD</name>
<dbReference type="Gene3D" id="3.30.420.280">
    <property type="match status" value="1"/>
</dbReference>
<sequence>MSTSEEQKAKLFHKILTYPLIEHPLMPAPDEEQRRQMIENVGPEETMRLFLMREQRVRAEQSDPHRYGTELESWKDADNLLNAHSEMLILGGNRAGKTEYAAKRIAQAFVGADLNGFAPDWIKDKFKKRGLNIWCLHTTNMTSVSMQQNVFHKYLPTELKEAKRSKNTQVSWTQKNGFSDNTAVYNGNQIWFLNYSQDIKVVEGGEVDFVWCDELVPADWLETLKYRLITRNGKLLVTFTPILGYTQTVKEFISTSRIKTWKESELLPHNNVIGVPKGNMPYTAEGVYGKHACIWFHSKLNPYNNWERMQQTLKGRSTHDIKIRAYGWAEQTAGSQFPMFGDKNIFTDSVTEHCPEGTNYMVADPAGARNWFMLWARVDKHGTVWVYREWPDQSYGEWALPSDKADGRAGPAQRSGAGRGINEYTELVWSLETHDAKREEIAERYIDPRSAGTETTSKEGGITLLDLLLDASEPLYFLPAASVSVDERVLIINDLLCYDRDADLDLEKNHPRLMVHESCQNLIYSLREWTGHDGQKGACKDPIDALGYLVVMQPSHTASSNKSWQKFNKCGSY</sequence>
<dbReference type="Gene3D" id="3.40.50.300">
    <property type="entry name" value="P-loop containing nucleotide triphosphate hydrolases"/>
    <property type="match status" value="1"/>
</dbReference>